<keyword evidence="2" id="KW-1133">Transmembrane helix</keyword>
<keyword evidence="2" id="KW-0472">Membrane</keyword>
<dbReference type="InterPro" id="IPR037185">
    <property type="entry name" value="EmrE-like"/>
</dbReference>
<evidence type="ECO:0000259" key="3">
    <source>
        <dbReference type="Pfam" id="PF00892"/>
    </source>
</evidence>
<keyword evidence="2" id="KW-0812">Transmembrane</keyword>
<sequence>MTDTATRPAPATPATSSRQGALMALAAMLSVQIGVALAVDLSHDVGALGAAWLRLVWAGPIMLLVLRPRLRGLSGEAWRACITFGVVIAGITMLFMAALTRLPMGTASALEFLGPLGVAVVRGRGPARAWALVAALGVLLLTRPWAGDVDLVGVGLALAAACCWAAYIILSQRVGDLVGGVTGLAIALPVAGLVSTLVGAPSTVEHLTWQLAVVGIGLALLVPVVPFALEMLALRRLTTAAFGTLMSVEPAIAVVIGLVVLHQVPHPLAVVGVACVVAAGVGAERYGARELPPASTGA</sequence>
<feature type="transmembrane region" description="Helical" evidence="2">
    <location>
        <begin position="177"/>
        <end position="201"/>
    </location>
</feature>
<evidence type="ECO:0000256" key="2">
    <source>
        <dbReference type="SAM" id="Phobius"/>
    </source>
</evidence>
<dbReference type="Pfam" id="PF00892">
    <property type="entry name" value="EamA"/>
    <property type="match status" value="1"/>
</dbReference>
<proteinExistence type="inferred from homology"/>
<protein>
    <recommendedName>
        <fullName evidence="3">EamA domain-containing protein</fullName>
    </recommendedName>
</protein>
<feature type="domain" description="EamA" evidence="3">
    <location>
        <begin position="152"/>
        <end position="279"/>
    </location>
</feature>
<keyword evidence="5" id="KW-1185">Reference proteome</keyword>
<dbReference type="RefSeq" id="WP_068273029.1">
    <property type="nucleotide sequence ID" value="NZ_LQZG01000002.1"/>
</dbReference>
<gene>
    <name evidence="4" type="ORF">AWH69_05755</name>
</gene>
<evidence type="ECO:0000313" key="4">
    <source>
        <dbReference type="EMBL" id="OAB87567.1"/>
    </source>
</evidence>
<dbReference type="GO" id="GO:0016020">
    <property type="term" value="C:membrane"/>
    <property type="evidence" value="ECO:0007669"/>
    <property type="project" value="InterPro"/>
</dbReference>
<dbReference type="InterPro" id="IPR000620">
    <property type="entry name" value="EamA_dom"/>
</dbReference>
<evidence type="ECO:0000313" key="5">
    <source>
        <dbReference type="Proteomes" id="UP000076976"/>
    </source>
</evidence>
<organism evidence="4 5">
    <name type="scientific">Janibacter melonis</name>
    <dbReference type="NCBI Taxonomy" id="262209"/>
    <lineage>
        <taxon>Bacteria</taxon>
        <taxon>Bacillati</taxon>
        <taxon>Actinomycetota</taxon>
        <taxon>Actinomycetes</taxon>
        <taxon>Micrococcales</taxon>
        <taxon>Intrasporangiaceae</taxon>
        <taxon>Janibacter</taxon>
    </lineage>
</organism>
<dbReference type="AlphaFoldDB" id="A0A176QCS4"/>
<accession>A0A176QCS4</accession>
<feature type="transmembrane region" description="Helical" evidence="2">
    <location>
        <begin position="207"/>
        <end position="229"/>
    </location>
</feature>
<dbReference type="EMBL" id="LQZG01000002">
    <property type="protein sequence ID" value="OAB87567.1"/>
    <property type="molecule type" value="Genomic_DNA"/>
</dbReference>
<feature type="transmembrane region" description="Helical" evidence="2">
    <location>
        <begin position="241"/>
        <end position="261"/>
    </location>
</feature>
<feature type="transmembrane region" description="Helical" evidence="2">
    <location>
        <begin position="21"/>
        <end position="39"/>
    </location>
</feature>
<reference evidence="4 5" key="1">
    <citation type="submission" date="2016-01" db="EMBL/GenBank/DDBJ databases">
        <title>Janibacter melonis strain CD11_4 genome sequencing and assembly.</title>
        <authorList>
            <person name="Nair G.R."/>
            <person name="Kaur G."/>
            <person name="Chander A.M."/>
            <person name="Mayilraj S."/>
        </authorList>
    </citation>
    <scope>NUCLEOTIDE SEQUENCE [LARGE SCALE GENOMIC DNA]</scope>
    <source>
        <strain evidence="4 5">CD11-4</strain>
    </source>
</reference>
<evidence type="ECO:0000256" key="1">
    <source>
        <dbReference type="ARBA" id="ARBA00007362"/>
    </source>
</evidence>
<comment type="similarity">
    <text evidence="1">Belongs to the EamA transporter family.</text>
</comment>
<name>A0A176QCS4_9MICO</name>
<feature type="transmembrane region" description="Helical" evidence="2">
    <location>
        <begin position="45"/>
        <end position="66"/>
    </location>
</feature>
<comment type="caution">
    <text evidence="4">The sequence shown here is derived from an EMBL/GenBank/DDBJ whole genome shotgun (WGS) entry which is preliminary data.</text>
</comment>
<feature type="transmembrane region" description="Helical" evidence="2">
    <location>
        <begin position="78"/>
        <end position="98"/>
    </location>
</feature>
<feature type="transmembrane region" description="Helical" evidence="2">
    <location>
        <begin position="152"/>
        <end position="170"/>
    </location>
</feature>
<dbReference type="Proteomes" id="UP000076976">
    <property type="component" value="Unassembled WGS sequence"/>
</dbReference>
<dbReference type="SUPFAM" id="SSF103481">
    <property type="entry name" value="Multidrug resistance efflux transporter EmrE"/>
    <property type="match status" value="1"/>
</dbReference>